<dbReference type="AlphaFoldDB" id="A0A4Y8RG57"/>
<proteinExistence type="predicted"/>
<gene>
    <name evidence="2" type="ORF">E3C22_13485</name>
</gene>
<reference evidence="2 3" key="1">
    <citation type="submission" date="2019-03" db="EMBL/GenBank/DDBJ databases">
        <title>Jiella endophytica sp. nov., a novel endophytic bacterium isolated from root of Ficus microcarpa Linn. f.</title>
        <authorList>
            <person name="Tuo L."/>
        </authorList>
    </citation>
    <scope>NUCLEOTIDE SEQUENCE [LARGE SCALE GENOMIC DNA]</scope>
    <source>
        <strain evidence="2 3">CBS5Q-3</strain>
    </source>
</reference>
<accession>A0A4Y8RG57</accession>
<comment type="caution">
    <text evidence="2">The sequence shown here is derived from an EMBL/GenBank/DDBJ whole genome shotgun (WGS) entry which is preliminary data.</text>
</comment>
<protein>
    <submittedName>
        <fullName evidence="2">Uncharacterized protein</fullName>
    </submittedName>
</protein>
<dbReference type="RefSeq" id="WP_134762582.1">
    <property type="nucleotide sequence ID" value="NZ_SOZD01000004.1"/>
</dbReference>
<dbReference type="EMBL" id="SOZD01000004">
    <property type="protein sequence ID" value="TFF21699.1"/>
    <property type="molecule type" value="Genomic_DNA"/>
</dbReference>
<feature type="region of interest" description="Disordered" evidence="1">
    <location>
        <begin position="32"/>
        <end position="63"/>
    </location>
</feature>
<evidence type="ECO:0000313" key="3">
    <source>
        <dbReference type="Proteomes" id="UP000298179"/>
    </source>
</evidence>
<sequence length="82" mass="8398">MTMRRAAQRATTAPTGFGRFLAADAAPAVPPRLALAASPQSTRRPGAGNLRPGGTGEASALPRHCRALAEPGEARTFFGAVL</sequence>
<keyword evidence="3" id="KW-1185">Reference proteome</keyword>
<organism evidence="2 3">
    <name type="scientific">Jiella endophytica</name>
    <dbReference type="NCBI Taxonomy" id="2558362"/>
    <lineage>
        <taxon>Bacteria</taxon>
        <taxon>Pseudomonadati</taxon>
        <taxon>Pseudomonadota</taxon>
        <taxon>Alphaproteobacteria</taxon>
        <taxon>Hyphomicrobiales</taxon>
        <taxon>Aurantimonadaceae</taxon>
        <taxon>Jiella</taxon>
    </lineage>
</organism>
<evidence type="ECO:0000256" key="1">
    <source>
        <dbReference type="SAM" id="MobiDB-lite"/>
    </source>
</evidence>
<name>A0A4Y8RG57_9HYPH</name>
<dbReference type="Proteomes" id="UP000298179">
    <property type="component" value="Unassembled WGS sequence"/>
</dbReference>
<evidence type="ECO:0000313" key="2">
    <source>
        <dbReference type="EMBL" id="TFF21699.1"/>
    </source>
</evidence>